<evidence type="ECO:0000313" key="4">
    <source>
        <dbReference type="EMBL" id="KRN57282.1"/>
    </source>
</evidence>
<dbReference type="Proteomes" id="UP000051658">
    <property type="component" value="Unassembled WGS sequence"/>
</dbReference>
<name>A0A0R2HWY8_CARDV</name>
<evidence type="ECO:0000259" key="3">
    <source>
        <dbReference type="Pfam" id="PF11797"/>
    </source>
</evidence>
<feature type="domain" description="WxL Interacting Protein host binding" evidence="3">
    <location>
        <begin position="161"/>
        <end position="297"/>
    </location>
</feature>
<dbReference type="eggNOG" id="COG4072">
    <property type="taxonomic scope" value="Bacteria"/>
</dbReference>
<feature type="domain" description="WxL Interacting Protein peptidoglycan binding" evidence="2">
    <location>
        <begin position="31"/>
        <end position="150"/>
    </location>
</feature>
<dbReference type="EMBL" id="JQBS01000007">
    <property type="protein sequence ID" value="KRN57282.1"/>
    <property type="molecule type" value="Genomic_DNA"/>
</dbReference>
<evidence type="ECO:0000256" key="1">
    <source>
        <dbReference type="SAM" id="Phobius"/>
    </source>
</evidence>
<dbReference type="Pfam" id="PF11797">
    <property type="entry name" value="WxLIP_HBD"/>
    <property type="match status" value="1"/>
</dbReference>
<evidence type="ECO:0000259" key="2">
    <source>
        <dbReference type="Pfam" id="PF06030"/>
    </source>
</evidence>
<gene>
    <name evidence="4" type="ORF">IV74_GL000263</name>
</gene>
<dbReference type="GeneID" id="89588259"/>
<dbReference type="InterPro" id="IPR021759">
    <property type="entry name" value="WxLIP_HBD"/>
</dbReference>
<dbReference type="InterPro" id="IPR010317">
    <property type="entry name" value="WxLIP_PGBD"/>
</dbReference>
<dbReference type="Pfam" id="PF06030">
    <property type="entry name" value="WxLIP_PGBD"/>
    <property type="match status" value="1"/>
</dbReference>
<feature type="transmembrane region" description="Helical" evidence="1">
    <location>
        <begin position="310"/>
        <end position="330"/>
    </location>
</feature>
<accession>A0A0R2HWY8</accession>
<keyword evidence="5" id="KW-1185">Reference proteome</keyword>
<dbReference type="PATRIC" id="fig|1449336.4.peg.267"/>
<evidence type="ECO:0000313" key="5">
    <source>
        <dbReference type="Proteomes" id="UP000051658"/>
    </source>
</evidence>
<keyword evidence="1" id="KW-0472">Membrane</keyword>
<organism evidence="4 5">
    <name type="scientific">Carnobacterium divergens DSM 20623</name>
    <dbReference type="NCBI Taxonomy" id="1449336"/>
    <lineage>
        <taxon>Bacteria</taxon>
        <taxon>Bacillati</taxon>
        <taxon>Bacillota</taxon>
        <taxon>Bacilli</taxon>
        <taxon>Lactobacillales</taxon>
        <taxon>Carnobacteriaceae</taxon>
        <taxon>Carnobacterium</taxon>
    </lineage>
</organism>
<sequence>MNKKMLVLILIVIPISLVLGVRQVVASNVDYSVIPYPSENQLNRENTYYDLKFTKNEKENLKVRVKNNSDKEITIETNVDKATTNSNGVVEYKNSSKHKSADLKYDIKDFVKADKVEIVLAPHTEEDIIFEVTQPNEDFDGVIAGGLNFTQKLTDDYVGTSSMAVRNQYSYSIALVLHGNKDLIKHNITHGSVEVKQSNGRNNIYFPIKNNTAAFFNKVNIRGEIYTRKGRKAVYSDELSNGQVAPNSIYEYLIGTNQTKLKPGKYTAKIVVESKGEKWVFTDNFEISEKESKKLNNTGVIKKKDYSTCVLIGSISVLLIIFLIFVAWYIQKKNKEVKELKNQYRKNKD</sequence>
<reference evidence="4 5" key="1">
    <citation type="journal article" date="2015" name="Genome Announc.">
        <title>Expanding the biotechnology potential of lactobacilli through comparative genomics of 213 strains and associated genera.</title>
        <authorList>
            <person name="Sun Z."/>
            <person name="Harris H.M."/>
            <person name="McCann A."/>
            <person name="Guo C."/>
            <person name="Argimon S."/>
            <person name="Zhang W."/>
            <person name="Yang X."/>
            <person name="Jeffery I.B."/>
            <person name="Cooney J.C."/>
            <person name="Kagawa T.F."/>
            <person name="Liu W."/>
            <person name="Song Y."/>
            <person name="Salvetti E."/>
            <person name="Wrobel A."/>
            <person name="Rasinkangas P."/>
            <person name="Parkhill J."/>
            <person name="Rea M.C."/>
            <person name="O'Sullivan O."/>
            <person name="Ritari J."/>
            <person name="Douillard F.P."/>
            <person name="Paul Ross R."/>
            <person name="Yang R."/>
            <person name="Briner A.E."/>
            <person name="Felis G.E."/>
            <person name="de Vos W.M."/>
            <person name="Barrangou R."/>
            <person name="Klaenhammer T.R."/>
            <person name="Caufield P.W."/>
            <person name="Cui Y."/>
            <person name="Zhang H."/>
            <person name="O'Toole P.W."/>
        </authorList>
    </citation>
    <scope>NUCLEOTIDE SEQUENCE [LARGE SCALE GENOMIC DNA]</scope>
    <source>
        <strain evidence="4 5">DSM 20623</strain>
    </source>
</reference>
<dbReference type="AlphaFoldDB" id="A0A0R2HWY8"/>
<comment type="caution">
    <text evidence="4">The sequence shown here is derived from an EMBL/GenBank/DDBJ whole genome shotgun (WGS) entry which is preliminary data.</text>
</comment>
<protein>
    <submittedName>
        <fullName evidence="4">Cell surface protein</fullName>
    </submittedName>
</protein>
<keyword evidence="1" id="KW-1133">Transmembrane helix</keyword>
<proteinExistence type="predicted"/>
<keyword evidence="1" id="KW-0812">Transmembrane</keyword>
<dbReference type="RefSeq" id="WP_034571168.1">
    <property type="nucleotide sequence ID" value="NZ_JQBS01000007.1"/>
</dbReference>